<organism evidence="1 2">
    <name type="scientific">Methanosarcina mazei Tuc01</name>
    <dbReference type="NCBI Taxonomy" id="1236903"/>
    <lineage>
        <taxon>Archaea</taxon>
        <taxon>Methanobacteriati</taxon>
        <taxon>Methanobacteriota</taxon>
        <taxon>Stenosarchaea group</taxon>
        <taxon>Methanomicrobia</taxon>
        <taxon>Methanosarcinales</taxon>
        <taxon>Methanosarcinaceae</taxon>
        <taxon>Methanosarcina</taxon>
    </lineage>
</organism>
<dbReference type="KEGG" id="mmaz:MmTuc01_0039"/>
<accession>M1P570</accession>
<dbReference type="EMBL" id="CP004144">
    <property type="protein sequence ID" value="AGF95497.1"/>
    <property type="molecule type" value="Genomic_DNA"/>
</dbReference>
<sequence>MYLESEIPHEEKESLNLKKLGKVPLLKLQKSREEYPI</sequence>
<gene>
    <name evidence="1" type="ORF">MmTuc01_0039</name>
</gene>
<dbReference type="Proteomes" id="UP000011718">
    <property type="component" value="Chromosome"/>
</dbReference>
<dbReference type="HOGENOM" id="CLU_3338430_0_0_2"/>
<dbReference type="BioCyc" id="MMAZ1236903:G139K-37-MONOMER"/>
<evidence type="ECO:0000313" key="2">
    <source>
        <dbReference type="Proteomes" id="UP000011718"/>
    </source>
</evidence>
<proteinExistence type="predicted"/>
<evidence type="ECO:0000313" key="1">
    <source>
        <dbReference type="EMBL" id="AGF95497.1"/>
    </source>
</evidence>
<dbReference type="AlphaFoldDB" id="M1P570"/>
<protein>
    <submittedName>
        <fullName evidence="1">Uncharacterized protein</fullName>
    </submittedName>
</protein>
<name>M1P570_METMZ</name>
<reference evidence="1 2" key="1">
    <citation type="journal article" date="2013" name="Genome Announc.">
        <title>Complete Genome of a Methanosarcina mazei Strain Isolated from Sediment Samples from an Amazonian Flooded Area.</title>
        <authorList>
            <person name="Assis das Gracas D."/>
            <person name="Thiago Juca Ramos R."/>
            <person name="Vieira Araujo A.C."/>
            <person name="Zahlouth R."/>
            <person name="Ribeiro Carneiro A."/>
            <person name="Souza Lopes T."/>
            <person name="Azevedo Barauna R."/>
            <person name="Azevedo V."/>
            <person name="Cruz Schneider M.P."/>
            <person name="Pellizari V.H."/>
            <person name="Silva A."/>
        </authorList>
    </citation>
    <scope>NUCLEOTIDE SEQUENCE [LARGE SCALE GENOMIC DNA]</scope>
    <source>
        <strain evidence="1 2">Tuc01</strain>
    </source>
</reference>